<reference evidence="2 3" key="1">
    <citation type="submission" date="2023-05" db="EMBL/GenBank/DDBJ databases">
        <title>Streptantibioticus silvisoli sp. nov., acidotolerant actinomycetes 1 from pine litter.</title>
        <authorList>
            <person name="Swiecimska M."/>
            <person name="Golinska P."/>
            <person name="Sangal V."/>
            <person name="Wachnowicz B."/>
            <person name="Goodfellow M."/>
        </authorList>
    </citation>
    <scope>NUCLEOTIDE SEQUENCE [LARGE SCALE GENOMIC DNA]</scope>
    <source>
        <strain evidence="2 3">DSM 42109</strain>
    </source>
</reference>
<dbReference type="Proteomes" id="UP001214441">
    <property type="component" value="Unassembled WGS sequence"/>
</dbReference>
<dbReference type="RefSeq" id="WP_274044595.1">
    <property type="nucleotide sequence ID" value="NZ_JANCPR020000064.1"/>
</dbReference>
<sequence length="288" mass="31647">MPNSPLAPTIRRRRLGSTLRKLRNDVGLTLDDAAEAMGWKGPKLSKIETATQAIRPNDLAELLTVYKVSDPGIRAALEGLRKDANKKGWWQTYSGIVLPSYADYISLESDATQVCVWTPLLVPGLLQTAAYARETIAGITTTRSPEEVAALAEVRIARQSVLTRPGNPLELWAIIHEAALHQRFPARPHTMREQLRRLLDASEMPNVTIQIMPLGSTAHPGLEGGFGLARFSQPMPDLVHLENASGATYVEGEDAAPFVRAYERIRAAALSVEDSVVRITELEEGLRK</sequence>
<proteinExistence type="predicted"/>
<dbReference type="EMBL" id="JANCPR020000064">
    <property type="protein sequence ID" value="MDJ1137748.1"/>
    <property type="molecule type" value="Genomic_DNA"/>
</dbReference>
<organism evidence="2 3">
    <name type="scientific">Streptomyces iconiensis</name>
    <dbReference type="NCBI Taxonomy" id="1384038"/>
    <lineage>
        <taxon>Bacteria</taxon>
        <taxon>Bacillati</taxon>
        <taxon>Actinomycetota</taxon>
        <taxon>Actinomycetes</taxon>
        <taxon>Kitasatosporales</taxon>
        <taxon>Streptomycetaceae</taxon>
        <taxon>Streptomyces</taxon>
    </lineage>
</organism>
<protein>
    <submittedName>
        <fullName evidence="2">Helix-turn-helix transcriptional regulator</fullName>
    </submittedName>
</protein>
<dbReference type="SMART" id="SM00530">
    <property type="entry name" value="HTH_XRE"/>
    <property type="match status" value="1"/>
</dbReference>
<dbReference type="InterPro" id="IPR001387">
    <property type="entry name" value="Cro/C1-type_HTH"/>
</dbReference>
<keyword evidence="3" id="KW-1185">Reference proteome</keyword>
<dbReference type="Pfam" id="PF13560">
    <property type="entry name" value="HTH_31"/>
    <property type="match status" value="1"/>
</dbReference>
<dbReference type="Gene3D" id="1.10.260.40">
    <property type="entry name" value="lambda repressor-like DNA-binding domains"/>
    <property type="match status" value="1"/>
</dbReference>
<evidence type="ECO:0000259" key="1">
    <source>
        <dbReference type="PROSITE" id="PS50943"/>
    </source>
</evidence>
<feature type="domain" description="HTH cro/C1-type" evidence="1">
    <location>
        <begin position="19"/>
        <end position="73"/>
    </location>
</feature>
<accession>A0ABT7A8R7</accession>
<dbReference type="InterPro" id="IPR043917">
    <property type="entry name" value="DUF5753"/>
</dbReference>
<evidence type="ECO:0000313" key="3">
    <source>
        <dbReference type="Proteomes" id="UP001214441"/>
    </source>
</evidence>
<dbReference type="PROSITE" id="PS50943">
    <property type="entry name" value="HTH_CROC1"/>
    <property type="match status" value="1"/>
</dbReference>
<evidence type="ECO:0000313" key="2">
    <source>
        <dbReference type="EMBL" id="MDJ1137748.1"/>
    </source>
</evidence>
<dbReference type="CDD" id="cd00093">
    <property type="entry name" value="HTH_XRE"/>
    <property type="match status" value="1"/>
</dbReference>
<dbReference type="Pfam" id="PF19054">
    <property type="entry name" value="DUF5753"/>
    <property type="match status" value="1"/>
</dbReference>
<dbReference type="SUPFAM" id="SSF47413">
    <property type="entry name" value="lambda repressor-like DNA-binding domains"/>
    <property type="match status" value="1"/>
</dbReference>
<comment type="caution">
    <text evidence="2">The sequence shown here is derived from an EMBL/GenBank/DDBJ whole genome shotgun (WGS) entry which is preliminary data.</text>
</comment>
<gene>
    <name evidence="2" type="ORF">NMN56_038495</name>
</gene>
<dbReference type="InterPro" id="IPR010982">
    <property type="entry name" value="Lambda_DNA-bd_dom_sf"/>
</dbReference>
<name>A0ABT7A8R7_9ACTN</name>